<protein>
    <submittedName>
        <fullName evidence="2">Uncharacterized protein</fullName>
    </submittedName>
</protein>
<evidence type="ECO:0000256" key="1">
    <source>
        <dbReference type="SAM" id="Phobius"/>
    </source>
</evidence>
<comment type="caution">
    <text evidence="2">The sequence shown here is derived from an EMBL/GenBank/DDBJ whole genome shotgun (WGS) entry which is preliminary data.</text>
</comment>
<evidence type="ECO:0000313" key="2">
    <source>
        <dbReference type="EMBL" id="EHL04888.1"/>
    </source>
</evidence>
<keyword evidence="1" id="KW-1133">Transmembrane helix</keyword>
<keyword evidence="1" id="KW-0812">Transmembrane</keyword>
<proteinExistence type="predicted"/>
<keyword evidence="1" id="KW-0472">Membrane</keyword>
<gene>
    <name evidence="2" type="ORF">HMPREF0322_04461</name>
</gene>
<sequence length="41" mass="5162">MAREILCHRTELTVIKILLFYCIFYRNFWLMNILNELKRRS</sequence>
<dbReference type="AlphaFoldDB" id="G9XU03"/>
<name>G9XU03_DESHA</name>
<dbReference type="HOGENOM" id="CLU_3269026_0_0_9"/>
<feature type="transmembrane region" description="Helical" evidence="1">
    <location>
        <begin position="12"/>
        <end position="31"/>
    </location>
</feature>
<dbReference type="EMBL" id="AFZX01000116">
    <property type="protein sequence ID" value="EHL04888.1"/>
    <property type="molecule type" value="Genomic_DNA"/>
</dbReference>
<evidence type="ECO:0000313" key="3">
    <source>
        <dbReference type="Proteomes" id="UP000004416"/>
    </source>
</evidence>
<dbReference type="Proteomes" id="UP000004416">
    <property type="component" value="Unassembled WGS sequence"/>
</dbReference>
<reference evidence="2 3" key="1">
    <citation type="submission" date="2011-08" db="EMBL/GenBank/DDBJ databases">
        <authorList>
            <person name="Weinstock G."/>
            <person name="Sodergren E."/>
            <person name="Clifton S."/>
            <person name="Fulton L."/>
            <person name="Fulton B."/>
            <person name="Courtney L."/>
            <person name="Fronick C."/>
            <person name="Harrison M."/>
            <person name="Strong C."/>
            <person name="Farmer C."/>
            <person name="Delahaunty K."/>
            <person name="Markovic C."/>
            <person name="Hall O."/>
            <person name="Minx P."/>
            <person name="Tomlinson C."/>
            <person name="Mitreva M."/>
            <person name="Hou S."/>
            <person name="Chen J."/>
            <person name="Wollam A."/>
            <person name="Pepin K.H."/>
            <person name="Johnson M."/>
            <person name="Bhonagiri V."/>
            <person name="Zhang X."/>
            <person name="Suruliraj S."/>
            <person name="Warren W."/>
            <person name="Chinwalla A."/>
            <person name="Mardis E.R."/>
            <person name="Wilson R.K."/>
        </authorList>
    </citation>
    <scope>NUCLEOTIDE SEQUENCE [LARGE SCALE GENOMIC DNA]</scope>
    <source>
        <strain evidence="2 3">DP7</strain>
    </source>
</reference>
<accession>G9XU03</accession>
<organism evidence="2 3">
    <name type="scientific">Desulfitobacterium hafniense DP7</name>
    <dbReference type="NCBI Taxonomy" id="537010"/>
    <lineage>
        <taxon>Bacteria</taxon>
        <taxon>Bacillati</taxon>
        <taxon>Bacillota</taxon>
        <taxon>Clostridia</taxon>
        <taxon>Eubacteriales</taxon>
        <taxon>Desulfitobacteriaceae</taxon>
        <taxon>Desulfitobacterium</taxon>
    </lineage>
</organism>